<proteinExistence type="predicted"/>
<dbReference type="InParanoid" id="A0A6P7G3D5"/>
<sequence length="111" mass="12224">MICMEIHSSSSSMLVDVDSGVCDSSTDCGVSSVVALDYGPCDSTTNLLRSAWSLSTISEDCYSEDEGTEDELNEEDNADDNIENENETENEEIYWEPMIIPPDLVDSIIEL</sequence>
<reference evidence="2" key="1">
    <citation type="submission" date="2025-08" db="UniProtKB">
        <authorList>
            <consortium name="RefSeq"/>
        </authorList>
    </citation>
    <scope>IDENTIFICATION</scope>
    <source>
        <tissue evidence="2">Whole insect</tissue>
    </source>
</reference>
<accession>A0A6P7G3D5</accession>
<dbReference type="RefSeq" id="XP_028139533.1">
    <property type="nucleotide sequence ID" value="XM_028283732.1"/>
</dbReference>
<feature type="region of interest" description="Disordered" evidence="1">
    <location>
        <begin position="62"/>
        <end position="90"/>
    </location>
</feature>
<dbReference type="AlphaFoldDB" id="A0A6P7G3D5"/>
<protein>
    <submittedName>
        <fullName evidence="2">Uncharacterized protein LOC114333742</fullName>
    </submittedName>
</protein>
<name>A0A6P7G3D5_DIAVI</name>
<gene>
    <name evidence="2" type="primary">LOC114333742</name>
</gene>
<organism evidence="2">
    <name type="scientific">Diabrotica virgifera virgifera</name>
    <name type="common">western corn rootworm</name>
    <dbReference type="NCBI Taxonomy" id="50390"/>
    <lineage>
        <taxon>Eukaryota</taxon>
        <taxon>Metazoa</taxon>
        <taxon>Ecdysozoa</taxon>
        <taxon>Arthropoda</taxon>
        <taxon>Hexapoda</taxon>
        <taxon>Insecta</taxon>
        <taxon>Pterygota</taxon>
        <taxon>Neoptera</taxon>
        <taxon>Endopterygota</taxon>
        <taxon>Coleoptera</taxon>
        <taxon>Polyphaga</taxon>
        <taxon>Cucujiformia</taxon>
        <taxon>Chrysomeloidea</taxon>
        <taxon>Chrysomelidae</taxon>
        <taxon>Galerucinae</taxon>
        <taxon>Diabroticina</taxon>
        <taxon>Diabroticites</taxon>
        <taxon>Diabrotica</taxon>
    </lineage>
</organism>
<evidence type="ECO:0000313" key="2">
    <source>
        <dbReference type="RefSeq" id="XP_028139533.1"/>
    </source>
</evidence>
<evidence type="ECO:0000256" key="1">
    <source>
        <dbReference type="SAM" id="MobiDB-lite"/>
    </source>
</evidence>